<reference evidence="1" key="2">
    <citation type="submission" date="2016-06" db="EMBL/GenBank/DDBJ databases">
        <title>The genome of a short-lived fish provides insights into sex chromosome evolution and the genetic control of aging.</title>
        <authorList>
            <person name="Reichwald K."/>
            <person name="Felder M."/>
            <person name="Petzold A."/>
            <person name="Koch P."/>
            <person name="Groth M."/>
            <person name="Platzer M."/>
        </authorList>
    </citation>
    <scope>NUCLEOTIDE SEQUENCE</scope>
    <source>
        <tissue evidence="1">Brain</tissue>
    </source>
</reference>
<protein>
    <submittedName>
        <fullName evidence="1">Fanconi anemia, complementation group L</fullName>
    </submittedName>
</protein>
<feature type="non-terminal residue" evidence="1">
    <location>
        <position position="1"/>
    </location>
</feature>
<feature type="non-terminal residue" evidence="1">
    <location>
        <position position="55"/>
    </location>
</feature>
<proteinExistence type="predicted"/>
<evidence type="ECO:0000313" key="1">
    <source>
        <dbReference type="EMBL" id="SBQ81819.1"/>
    </source>
</evidence>
<reference evidence="1" key="1">
    <citation type="submission" date="2016-05" db="EMBL/GenBank/DDBJ databases">
        <authorList>
            <person name="Lavstsen T."/>
            <person name="Jespersen J.S."/>
        </authorList>
    </citation>
    <scope>NUCLEOTIDE SEQUENCE</scope>
    <source>
        <tissue evidence="1">Brain</tissue>
    </source>
</reference>
<gene>
    <name evidence="1" type="primary">FANCL</name>
</gene>
<name>A0A1A8HF32_9TELE</name>
<dbReference type="AlphaFoldDB" id="A0A1A8HF32"/>
<sequence length="55" mass="5787">NEKMSVAGRKIIRCDHLKSLCLASTLLVLKVTVVAASRGRRGVEVGPEPIAQSGA</sequence>
<dbReference type="EMBL" id="HAEC01013602">
    <property type="protein sequence ID" value="SBQ81819.1"/>
    <property type="molecule type" value="Transcribed_RNA"/>
</dbReference>
<organism evidence="1">
    <name type="scientific">Nothobranchius korthausae</name>
    <dbReference type="NCBI Taxonomy" id="1143690"/>
    <lineage>
        <taxon>Eukaryota</taxon>
        <taxon>Metazoa</taxon>
        <taxon>Chordata</taxon>
        <taxon>Craniata</taxon>
        <taxon>Vertebrata</taxon>
        <taxon>Euteleostomi</taxon>
        <taxon>Actinopterygii</taxon>
        <taxon>Neopterygii</taxon>
        <taxon>Teleostei</taxon>
        <taxon>Neoteleostei</taxon>
        <taxon>Acanthomorphata</taxon>
        <taxon>Ovalentaria</taxon>
        <taxon>Atherinomorphae</taxon>
        <taxon>Cyprinodontiformes</taxon>
        <taxon>Nothobranchiidae</taxon>
        <taxon>Nothobranchius</taxon>
    </lineage>
</organism>
<accession>A0A1A8HF32</accession>